<dbReference type="RefSeq" id="WP_146299208.1">
    <property type="nucleotide sequence ID" value="NZ_CP042301.2"/>
</dbReference>
<organism evidence="4 5">
    <name type="scientific">Nitratireductor mangrovi</name>
    <dbReference type="NCBI Taxonomy" id="2599600"/>
    <lineage>
        <taxon>Bacteria</taxon>
        <taxon>Pseudomonadati</taxon>
        <taxon>Pseudomonadota</taxon>
        <taxon>Alphaproteobacteria</taxon>
        <taxon>Hyphomicrobiales</taxon>
        <taxon>Phyllobacteriaceae</taxon>
        <taxon>Nitratireductor</taxon>
    </lineage>
</organism>
<evidence type="ECO:0000256" key="1">
    <source>
        <dbReference type="ARBA" id="ARBA00022857"/>
    </source>
</evidence>
<dbReference type="KEGG" id="niy:FQ775_09290"/>
<evidence type="ECO:0000313" key="4">
    <source>
        <dbReference type="EMBL" id="QDZ00560.1"/>
    </source>
</evidence>
<dbReference type="GO" id="GO:0016651">
    <property type="term" value="F:oxidoreductase activity, acting on NAD(P)H"/>
    <property type="evidence" value="ECO:0007669"/>
    <property type="project" value="TreeGrafter"/>
</dbReference>
<keyword evidence="2" id="KW-0560">Oxidoreductase</keyword>
<dbReference type="InterPro" id="IPR011032">
    <property type="entry name" value="GroES-like_sf"/>
</dbReference>
<gene>
    <name evidence="4" type="ORF">FQ775_09290</name>
</gene>
<accession>A0A5B8KYK1</accession>
<dbReference type="InterPro" id="IPR020843">
    <property type="entry name" value="ER"/>
</dbReference>
<dbReference type="GO" id="GO:0070402">
    <property type="term" value="F:NADPH binding"/>
    <property type="evidence" value="ECO:0007669"/>
    <property type="project" value="TreeGrafter"/>
</dbReference>
<dbReference type="InterPro" id="IPR036291">
    <property type="entry name" value="NAD(P)-bd_dom_sf"/>
</dbReference>
<evidence type="ECO:0000259" key="3">
    <source>
        <dbReference type="SMART" id="SM00829"/>
    </source>
</evidence>
<sequence length="377" mass="39907">MTIPLRGLEMRSTITADGVMDLRLVEAAVADPAADEVLVRMEATPINPTDIGLMFGPSDLGSLESGTADGLPRLTARVPAGAMSFLRLRLGQSLRVGVEGAGTVVGAGERMRHLEGRRVAVLGDGCFAQFRTISGDACLELPDDVSAAEGASALVNPLTALGIVETLRRNGGRAMVHTAAASSLGKMLVRLAAEEGIVLVNVVRRPEQAEMLQAIGAQHVLDSSAPDFKDRLVETIASTGAMTCFDAVGGKLTGRILWAMEQAASRSATSYSRYGTAAMKRAYVYGTLDPAPVEIGRGIGLTWSVSGWLLFDFLRDLDAVAQARLHDRVRDGVRTIFASEYGHPIGLADALSPEVVADYARRRTGPKVLIDPQLGLS</sequence>
<dbReference type="EMBL" id="CP042301">
    <property type="protein sequence ID" value="QDZ00560.1"/>
    <property type="molecule type" value="Genomic_DNA"/>
</dbReference>
<protein>
    <submittedName>
        <fullName evidence="4">NADH oxidase</fullName>
    </submittedName>
</protein>
<evidence type="ECO:0000313" key="5">
    <source>
        <dbReference type="Proteomes" id="UP000321389"/>
    </source>
</evidence>
<reference evidence="4" key="1">
    <citation type="submission" date="2020-04" db="EMBL/GenBank/DDBJ databases">
        <title>Nitratireductor sp. nov. isolated from mangrove soil.</title>
        <authorList>
            <person name="Ye Y."/>
        </authorList>
    </citation>
    <scope>NUCLEOTIDE SEQUENCE</scope>
    <source>
        <strain evidence="4">SY7</strain>
    </source>
</reference>
<dbReference type="Gene3D" id="3.40.50.720">
    <property type="entry name" value="NAD(P)-binding Rossmann-like Domain"/>
    <property type="match status" value="1"/>
</dbReference>
<dbReference type="SUPFAM" id="SSF51735">
    <property type="entry name" value="NAD(P)-binding Rossmann-fold domains"/>
    <property type="match status" value="1"/>
</dbReference>
<dbReference type="Gene3D" id="3.90.180.10">
    <property type="entry name" value="Medium-chain alcohol dehydrogenases, catalytic domain"/>
    <property type="match status" value="1"/>
</dbReference>
<dbReference type="PANTHER" id="PTHR48106:SF18">
    <property type="entry name" value="QUINONE OXIDOREDUCTASE PIG3"/>
    <property type="match status" value="1"/>
</dbReference>
<dbReference type="SUPFAM" id="SSF50129">
    <property type="entry name" value="GroES-like"/>
    <property type="match status" value="1"/>
</dbReference>
<feature type="domain" description="Enoyl reductase (ER)" evidence="3">
    <location>
        <begin position="18"/>
        <end position="370"/>
    </location>
</feature>
<dbReference type="PANTHER" id="PTHR48106">
    <property type="entry name" value="QUINONE OXIDOREDUCTASE PIG3-RELATED"/>
    <property type="match status" value="1"/>
</dbReference>
<dbReference type="SMART" id="SM00829">
    <property type="entry name" value="PKS_ER"/>
    <property type="match status" value="1"/>
</dbReference>
<evidence type="ECO:0000256" key="2">
    <source>
        <dbReference type="ARBA" id="ARBA00023002"/>
    </source>
</evidence>
<keyword evidence="1" id="KW-0521">NADP</keyword>
<keyword evidence="5" id="KW-1185">Reference proteome</keyword>
<dbReference type="OrthoDB" id="9787435at2"/>
<dbReference type="Pfam" id="PF08240">
    <property type="entry name" value="ADH_N"/>
    <property type="match status" value="1"/>
</dbReference>
<proteinExistence type="predicted"/>
<dbReference type="AlphaFoldDB" id="A0A5B8KYK1"/>
<name>A0A5B8KYK1_9HYPH</name>
<dbReference type="Proteomes" id="UP000321389">
    <property type="component" value="Chromosome"/>
</dbReference>
<dbReference type="InterPro" id="IPR013154">
    <property type="entry name" value="ADH-like_N"/>
</dbReference>